<dbReference type="InterPro" id="IPR021005">
    <property type="entry name" value="Znf_CGNR"/>
</dbReference>
<dbReference type="Gene3D" id="1.10.3300.10">
    <property type="entry name" value="Jann2411-like domain"/>
    <property type="match status" value="1"/>
</dbReference>
<dbReference type="PANTHER" id="PTHR35525">
    <property type="entry name" value="BLL6575 PROTEIN"/>
    <property type="match status" value="1"/>
</dbReference>
<reference evidence="2 3" key="1">
    <citation type="submission" date="2019-06" db="EMBL/GenBank/DDBJ databases">
        <title>Sequencing the genomes of 1000 actinobacteria strains.</title>
        <authorList>
            <person name="Klenk H.-P."/>
        </authorList>
    </citation>
    <scope>NUCLEOTIDE SEQUENCE [LARGE SCALE GENOMIC DNA]</scope>
    <source>
        <strain evidence="2 3">DSM 45671</strain>
    </source>
</reference>
<dbReference type="InterPro" id="IPR023286">
    <property type="entry name" value="ABATE_dom_sf"/>
</dbReference>
<evidence type="ECO:0000313" key="2">
    <source>
        <dbReference type="EMBL" id="TWF78391.1"/>
    </source>
</evidence>
<dbReference type="Proteomes" id="UP000321261">
    <property type="component" value="Unassembled WGS sequence"/>
</dbReference>
<keyword evidence="3" id="KW-1185">Reference proteome</keyword>
<evidence type="ECO:0000313" key="3">
    <source>
        <dbReference type="Proteomes" id="UP000321261"/>
    </source>
</evidence>
<dbReference type="PANTHER" id="PTHR35525:SF3">
    <property type="entry name" value="BLL6575 PROTEIN"/>
    <property type="match status" value="1"/>
</dbReference>
<gene>
    <name evidence="2" type="ORF">FHX44_114314</name>
</gene>
<proteinExistence type="predicted"/>
<dbReference type="EMBL" id="VIWU01000001">
    <property type="protein sequence ID" value="TWF78391.1"/>
    <property type="molecule type" value="Genomic_DNA"/>
</dbReference>
<name>A0A561SU68_9PSEU</name>
<dbReference type="AlphaFoldDB" id="A0A561SU68"/>
<dbReference type="SUPFAM" id="SSF160904">
    <property type="entry name" value="Jann2411-like"/>
    <property type="match status" value="1"/>
</dbReference>
<comment type="caution">
    <text evidence="2">The sequence shown here is derived from an EMBL/GenBank/DDBJ whole genome shotgun (WGS) entry which is preliminary data.</text>
</comment>
<sequence length="194" mass="20794">MSTRYSGAVPASPVLRLDAGAAWLDLLASVGNAYGTHPVERLTGPPVMQRWLAHHGLTAGRTPTDRDVASARALRETLRPLALAVLDEAPVPAEPLQALQRWLDADAPLRAVERNGRPAPAPPPTPAAALARVARQALEHLGGPEAQHLHACAADDCRMAFLDPGGRRRWCAPERCGVRARVRAHRARVRGRAG</sequence>
<organism evidence="2 3">
    <name type="scientific">Pseudonocardia hierapolitana</name>
    <dbReference type="NCBI Taxonomy" id="1128676"/>
    <lineage>
        <taxon>Bacteria</taxon>
        <taxon>Bacillati</taxon>
        <taxon>Actinomycetota</taxon>
        <taxon>Actinomycetes</taxon>
        <taxon>Pseudonocardiales</taxon>
        <taxon>Pseudonocardiaceae</taxon>
        <taxon>Pseudonocardia</taxon>
    </lineage>
</organism>
<protein>
    <submittedName>
        <fullName evidence="2">Putative RNA-binding Zn ribbon-like protein</fullName>
    </submittedName>
</protein>
<dbReference type="Pfam" id="PF11706">
    <property type="entry name" value="zf-CGNR"/>
    <property type="match status" value="1"/>
</dbReference>
<dbReference type="Pfam" id="PF07336">
    <property type="entry name" value="ABATE"/>
    <property type="match status" value="1"/>
</dbReference>
<accession>A0A561SU68</accession>
<feature type="domain" description="Zinc finger CGNR" evidence="1">
    <location>
        <begin position="149"/>
        <end position="188"/>
    </location>
</feature>
<dbReference type="InterPro" id="IPR010852">
    <property type="entry name" value="ABATE"/>
</dbReference>
<evidence type="ECO:0000259" key="1">
    <source>
        <dbReference type="Pfam" id="PF11706"/>
    </source>
</evidence>